<organism evidence="2">
    <name type="scientific">Arundo donax</name>
    <name type="common">Giant reed</name>
    <name type="synonym">Donax arundinaceus</name>
    <dbReference type="NCBI Taxonomy" id="35708"/>
    <lineage>
        <taxon>Eukaryota</taxon>
        <taxon>Viridiplantae</taxon>
        <taxon>Streptophyta</taxon>
        <taxon>Embryophyta</taxon>
        <taxon>Tracheophyta</taxon>
        <taxon>Spermatophyta</taxon>
        <taxon>Magnoliopsida</taxon>
        <taxon>Liliopsida</taxon>
        <taxon>Poales</taxon>
        <taxon>Poaceae</taxon>
        <taxon>PACMAD clade</taxon>
        <taxon>Arundinoideae</taxon>
        <taxon>Arundineae</taxon>
        <taxon>Arundo</taxon>
    </lineage>
</organism>
<evidence type="ECO:0000313" key="2">
    <source>
        <dbReference type="EMBL" id="JAD52117.1"/>
    </source>
</evidence>
<evidence type="ECO:0000256" key="1">
    <source>
        <dbReference type="SAM" id="MobiDB-lite"/>
    </source>
</evidence>
<reference evidence="2" key="1">
    <citation type="submission" date="2014-09" db="EMBL/GenBank/DDBJ databases">
        <authorList>
            <person name="Magalhaes I.L.F."/>
            <person name="Oliveira U."/>
            <person name="Santos F.R."/>
            <person name="Vidigal T.H.D.A."/>
            <person name="Brescovit A.D."/>
            <person name="Santos A.J."/>
        </authorList>
    </citation>
    <scope>NUCLEOTIDE SEQUENCE</scope>
    <source>
        <tissue evidence="2">Shoot tissue taken approximately 20 cm above the soil surface</tissue>
    </source>
</reference>
<dbReference type="EMBL" id="GBRH01245778">
    <property type="protein sequence ID" value="JAD52117.1"/>
    <property type="molecule type" value="Transcribed_RNA"/>
</dbReference>
<feature type="region of interest" description="Disordered" evidence="1">
    <location>
        <begin position="1"/>
        <end position="29"/>
    </location>
</feature>
<reference evidence="2" key="2">
    <citation type="journal article" date="2015" name="Data Brief">
        <title>Shoot transcriptome of the giant reed, Arundo donax.</title>
        <authorList>
            <person name="Barrero R.A."/>
            <person name="Guerrero F.D."/>
            <person name="Moolhuijzen P."/>
            <person name="Goolsby J.A."/>
            <person name="Tidwell J."/>
            <person name="Bellgard S.E."/>
            <person name="Bellgard M.I."/>
        </authorList>
    </citation>
    <scope>NUCLEOTIDE SEQUENCE</scope>
    <source>
        <tissue evidence="2">Shoot tissue taken approximately 20 cm above the soil surface</tissue>
    </source>
</reference>
<sequence length="29" mass="3122">MASQRRAASMNAMAARNRGAARSSASQRR</sequence>
<accession>A0A0A9AYK1</accession>
<name>A0A0A9AYK1_ARUDO</name>
<dbReference type="AlphaFoldDB" id="A0A0A9AYK1"/>
<proteinExistence type="predicted"/>
<protein>
    <submittedName>
        <fullName evidence="2">Uncharacterized protein</fullName>
    </submittedName>
</protein>